<dbReference type="EMBL" id="JAMTCC010000011">
    <property type="protein sequence ID" value="MCT7945331.1"/>
    <property type="molecule type" value="Genomic_DNA"/>
</dbReference>
<name>A0A9X3ATM5_9GAMM</name>
<sequence>MSLASPLKAIKTAVFGQAKLMQILCYAALIFGAMGLSSPVNAADEALPKEYIPLVQGLIDAAKANAPEAIAKRVAYPLKREYPIPAIQNTQEMVARFNQVFDPQLLEQIAHSKVEADWQTMGWRGIMLGSGEVWLDFDGKIIGINAQTPAEATLKAELIAKQKTGLHASVSEFVSPELTWKTAKFTIRVDNMGNDQYRYAAWAKGKSLSEKPDLVLNKGKLVFDGSGGNHSYQFRSGPYQYHCYVTVLGTSDSPPGELVVFKNDQEILKQTVIKAD</sequence>
<organism evidence="2 3">
    <name type="scientific">Shewanella septentrionalis</name>
    <dbReference type="NCBI Taxonomy" id="2952223"/>
    <lineage>
        <taxon>Bacteria</taxon>
        <taxon>Pseudomonadati</taxon>
        <taxon>Pseudomonadota</taxon>
        <taxon>Gammaproteobacteria</taxon>
        <taxon>Alteromonadales</taxon>
        <taxon>Shewanellaceae</taxon>
        <taxon>Shewanella</taxon>
    </lineage>
</organism>
<evidence type="ECO:0000313" key="2">
    <source>
        <dbReference type="EMBL" id="MCT7945331.1"/>
    </source>
</evidence>
<dbReference type="Proteomes" id="UP001155604">
    <property type="component" value="Unassembled WGS sequence"/>
</dbReference>
<protein>
    <submittedName>
        <fullName evidence="2">Uncharacterized protein</fullName>
    </submittedName>
</protein>
<gene>
    <name evidence="2" type="ORF">NE536_08085</name>
</gene>
<feature type="signal peptide" evidence="1">
    <location>
        <begin position="1"/>
        <end position="42"/>
    </location>
</feature>
<evidence type="ECO:0000256" key="1">
    <source>
        <dbReference type="SAM" id="SignalP"/>
    </source>
</evidence>
<dbReference type="RefSeq" id="WP_261272385.1">
    <property type="nucleotide sequence ID" value="NZ_JAMTCC010000011.1"/>
</dbReference>
<accession>A0A9X3ATM5</accession>
<comment type="caution">
    <text evidence="2">The sequence shown here is derived from an EMBL/GenBank/DDBJ whole genome shotgun (WGS) entry which is preliminary data.</text>
</comment>
<keyword evidence="3" id="KW-1185">Reference proteome</keyword>
<proteinExistence type="predicted"/>
<reference evidence="2" key="1">
    <citation type="journal article" date="2023" name="Int. J. Syst. Evol. Microbiol.">
        <title>&lt;i&gt;Shewanella septentrionalis&lt;/i&gt; sp. nov. and &lt;i&gt;Shewanella holmiensis&lt;/i&gt; sp. nov., isolated from Baltic Sea water and sediments.</title>
        <authorList>
            <person name="Martin-Rodriguez A.J."/>
            <person name="Thorell K."/>
            <person name="Joffre E."/>
            <person name="Jensie-Markopoulos S."/>
            <person name="Moore E.R.B."/>
            <person name="Sjoling A."/>
        </authorList>
    </citation>
    <scope>NUCLEOTIDE SEQUENCE</scope>
    <source>
        <strain evidence="2">SP1W3</strain>
    </source>
</reference>
<keyword evidence="1" id="KW-0732">Signal</keyword>
<evidence type="ECO:0000313" key="3">
    <source>
        <dbReference type="Proteomes" id="UP001155604"/>
    </source>
</evidence>
<feature type="chain" id="PRO_5040850890" evidence="1">
    <location>
        <begin position="43"/>
        <end position="276"/>
    </location>
</feature>
<dbReference type="AlphaFoldDB" id="A0A9X3ATM5"/>